<protein>
    <submittedName>
        <fullName evidence="1">Uncharacterized protein</fullName>
    </submittedName>
</protein>
<sequence>MQVFLSDLYEWGDKEKNPHQITLCREFFLYAGLVLKSLF</sequence>
<accession>A0A150K4T3</accession>
<dbReference type="AlphaFoldDB" id="A0A150K4T3"/>
<organism evidence="1 2">
    <name type="scientific">Heyndrickxia coagulans</name>
    <name type="common">Weizmannia coagulans</name>
    <dbReference type="NCBI Taxonomy" id="1398"/>
    <lineage>
        <taxon>Bacteria</taxon>
        <taxon>Bacillati</taxon>
        <taxon>Bacillota</taxon>
        <taxon>Bacilli</taxon>
        <taxon>Bacillales</taxon>
        <taxon>Bacillaceae</taxon>
        <taxon>Heyndrickxia</taxon>
    </lineage>
</organism>
<gene>
    <name evidence="1" type="ORF">B4098_1772</name>
</gene>
<reference evidence="1 2" key="1">
    <citation type="submission" date="2016-01" db="EMBL/GenBank/DDBJ databases">
        <title>Genome Sequences of Twelve Sporeforming Bacillus Species Isolated from Foods.</title>
        <authorList>
            <person name="Berendsen E.M."/>
            <person name="Wells-Bennik M.H."/>
            <person name="Krawcyk A.O."/>
            <person name="De Jong A."/>
            <person name="Holsappel S."/>
            <person name="Eijlander R.T."/>
            <person name="Kuipers O.P."/>
        </authorList>
    </citation>
    <scope>NUCLEOTIDE SEQUENCE [LARGE SCALE GENOMIC DNA]</scope>
    <source>
        <strain evidence="1 2">B4098</strain>
    </source>
</reference>
<dbReference type="Proteomes" id="UP000075288">
    <property type="component" value="Unassembled WGS sequence"/>
</dbReference>
<proteinExistence type="predicted"/>
<evidence type="ECO:0000313" key="2">
    <source>
        <dbReference type="Proteomes" id="UP000075288"/>
    </source>
</evidence>
<name>A0A150K4T3_HEYCO</name>
<comment type="caution">
    <text evidence="1">The sequence shown here is derived from an EMBL/GenBank/DDBJ whole genome shotgun (WGS) entry which is preliminary data.</text>
</comment>
<dbReference type="PATRIC" id="fig|1398.26.peg.2349"/>
<evidence type="ECO:0000313" key="1">
    <source>
        <dbReference type="EMBL" id="KYC63914.1"/>
    </source>
</evidence>
<dbReference type="EMBL" id="LQYG01000033">
    <property type="protein sequence ID" value="KYC63914.1"/>
    <property type="molecule type" value="Genomic_DNA"/>
</dbReference>